<protein>
    <submittedName>
        <fullName evidence="8">DoxX</fullName>
    </submittedName>
</protein>
<feature type="transmembrane region" description="Helical" evidence="7">
    <location>
        <begin position="58"/>
        <end position="78"/>
    </location>
</feature>
<name>A0A378JHW3_9GAMM</name>
<dbReference type="OrthoDB" id="121744at2"/>
<accession>A0A378JHW3</accession>
<dbReference type="AlphaFoldDB" id="A0A378JHW3"/>
<evidence type="ECO:0000256" key="5">
    <source>
        <dbReference type="ARBA" id="ARBA00022989"/>
    </source>
</evidence>
<proteinExistence type="inferred from homology"/>
<evidence type="ECO:0000256" key="1">
    <source>
        <dbReference type="ARBA" id="ARBA00004651"/>
    </source>
</evidence>
<keyword evidence="3" id="KW-1003">Cell membrane</keyword>
<evidence type="ECO:0000313" key="9">
    <source>
        <dbReference type="Proteomes" id="UP000254794"/>
    </source>
</evidence>
<dbReference type="PANTHER" id="PTHR33452:SF1">
    <property type="entry name" value="INNER MEMBRANE PROTEIN YPHA-RELATED"/>
    <property type="match status" value="1"/>
</dbReference>
<reference evidence="8 9" key="1">
    <citation type="submission" date="2018-06" db="EMBL/GenBank/DDBJ databases">
        <authorList>
            <consortium name="Pathogen Informatics"/>
            <person name="Doyle S."/>
        </authorList>
    </citation>
    <scope>NUCLEOTIDE SEQUENCE [LARGE SCALE GENOMIC DNA]</scope>
    <source>
        <strain evidence="8 9">NCTC13316</strain>
    </source>
</reference>
<dbReference type="EMBL" id="UGOD01000001">
    <property type="protein sequence ID" value="STX50906.1"/>
    <property type="molecule type" value="Genomic_DNA"/>
</dbReference>
<keyword evidence="6 7" id="KW-0472">Membrane</keyword>
<comment type="subcellular location">
    <subcellularLocation>
        <location evidence="1">Cell membrane</location>
        <topology evidence="1">Multi-pass membrane protein</topology>
    </subcellularLocation>
</comment>
<dbReference type="GO" id="GO:0005886">
    <property type="term" value="C:plasma membrane"/>
    <property type="evidence" value="ECO:0007669"/>
    <property type="project" value="UniProtKB-SubCell"/>
</dbReference>
<evidence type="ECO:0000256" key="4">
    <source>
        <dbReference type="ARBA" id="ARBA00022692"/>
    </source>
</evidence>
<evidence type="ECO:0000256" key="3">
    <source>
        <dbReference type="ARBA" id="ARBA00022475"/>
    </source>
</evidence>
<dbReference type="PANTHER" id="PTHR33452">
    <property type="entry name" value="OXIDOREDUCTASE CATD-RELATED"/>
    <property type="match status" value="1"/>
</dbReference>
<sequence>MEPTLFQDIFSTIASPWVIFIRLGIGFVFFPEGIQKLIFPELFGRGWFKNLGIPYPNILGPLVGWLELVCGVLILLGLFTRIACIPLIILMIIALLTTKMPIWFNGQWGPFQVREVNRYGFWSMLHEARSDWAMLMGCCYLLIVGAGSWSIDAYLN</sequence>
<dbReference type="Pfam" id="PF07681">
    <property type="entry name" value="DoxX"/>
    <property type="match status" value="1"/>
</dbReference>
<feature type="transmembrane region" description="Helical" evidence="7">
    <location>
        <begin position="85"/>
        <end position="104"/>
    </location>
</feature>
<comment type="similarity">
    <text evidence="2">Belongs to the DoxX family.</text>
</comment>
<feature type="transmembrane region" description="Helical" evidence="7">
    <location>
        <begin position="9"/>
        <end position="30"/>
    </location>
</feature>
<keyword evidence="4 7" id="KW-0812">Transmembrane</keyword>
<keyword evidence="9" id="KW-1185">Reference proteome</keyword>
<dbReference type="InterPro" id="IPR051907">
    <property type="entry name" value="DoxX-like_oxidoreductase"/>
</dbReference>
<gene>
    <name evidence="8" type="ORF">NCTC13316_00994</name>
</gene>
<evidence type="ECO:0000313" key="8">
    <source>
        <dbReference type="EMBL" id="STX50906.1"/>
    </source>
</evidence>
<evidence type="ECO:0000256" key="2">
    <source>
        <dbReference type="ARBA" id="ARBA00006679"/>
    </source>
</evidence>
<keyword evidence="5 7" id="KW-1133">Transmembrane helix</keyword>
<organism evidence="8 9">
    <name type="scientific">Legionella busanensis</name>
    <dbReference type="NCBI Taxonomy" id="190655"/>
    <lineage>
        <taxon>Bacteria</taxon>
        <taxon>Pseudomonadati</taxon>
        <taxon>Pseudomonadota</taxon>
        <taxon>Gammaproteobacteria</taxon>
        <taxon>Legionellales</taxon>
        <taxon>Legionellaceae</taxon>
        <taxon>Legionella</taxon>
    </lineage>
</organism>
<dbReference type="RefSeq" id="WP_115330579.1">
    <property type="nucleotide sequence ID" value="NZ_CAAAHP010000007.1"/>
</dbReference>
<feature type="transmembrane region" description="Helical" evidence="7">
    <location>
        <begin position="132"/>
        <end position="155"/>
    </location>
</feature>
<dbReference type="Proteomes" id="UP000254794">
    <property type="component" value="Unassembled WGS sequence"/>
</dbReference>
<evidence type="ECO:0000256" key="7">
    <source>
        <dbReference type="SAM" id="Phobius"/>
    </source>
</evidence>
<dbReference type="InterPro" id="IPR032808">
    <property type="entry name" value="DoxX"/>
</dbReference>
<evidence type="ECO:0000256" key="6">
    <source>
        <dbReference type="ARBA" id="ARBA00023136"/>
    </source>
</evidence>